<feature type="compositionally biased region" description="Low complexity" evidence="1">
    <location>
        <begin position="93"/>
        <end position="108"/>
    </location>
</feature>
<dbReference type="EMBL" id="GGFK01013872">
    <property type="protein sequence ID" value="MBW47193.1"/>
    <property type="molecule type" value="Transcribed_RNA"/>
</dbReference>
<reference evidence="2" key="1">
    <citation type="submission" date="2018-01" db="EMBL/GenBank/DDBJ databases">
        <title>An insight into the sialome of Amazonian anophelines.</title>
        <authorList>
            <person name="Ribeiro J.M."/>
            <person name="Scarpassa V."/>
            <person name="Calvo E."/>
        </authorList>
    </citation>
    <scope>NUCLEOTIDE SEQUENCE</scope>
    <source>
        <tissue evidence="2">Salivary glands</tissue>
    </source>
</reference>
<protein>
    <submittedName>
        <fullName evidence="2">Putative secreted protein</fullName>
    </submittedName>
</protein>
<sequence length="133" mass="14420">MLQLGVSLWTGTGWTIAAAPAIAAIAQDGRRCTSVWGVTSAYLTRFRLLPARTSSLVAFHLLCQPIYHRSVIQFGFGANQRFPFSIQFSPPASTSSSSSSSSSTQQSTNGAHTHAHTSEFCTQIHLQRNCCSR</sequence>
<name>A0A2M4B2B0_9DIPT</name>
<accession>A0A2M4B2B0</accession>
<organism evidence="2">
    <name type="scientific">Anopheles triannulatus</name>
    <dbReference type="NCBI Taxonomy" id="58253"/>
    <lineage>
        <taxon>Eukaryota</taxon>
        <taxon>Metazoa</taxon>
        <taxon>Ecdysozoa</taxon>
        <taxon>Arthropoda</taxon>
        <taxon>Hexapoda</taxon>
        <taxon>Insecta</taxon>
        <taxon>Pterygota</taxon>
        <taxon>Neoptera</taxon>
        <taxon>Endopterygota</taxon>
        <taxon>Diptera</taxon>
        <taxon>Nematocera</taxon>
        <taxon>Culicoidea</taxon>
        <taxon>Culicidae</taxon>
        <taxon>Anophelinae</taxon>
        <taxon>Anopheles</taxon>
    </lineage>
</organism>
<evidence type="ECO:0000313" key="2">
    <source>
        <dbReference type="EMBL" id="MBW47193.1"/>
    </source>
</evidence>
<proteinExistence type="predicted"/>
<dbReference type="AlphaFoldDB" id="A0A2M4B2B0"/>
<evidence type="ECO:0000256" key="1">
    <source>
        <dbReference type="SAM" id="MobiDB-lite"/>
    </source>
</evidence>
<feature type="region of interest" description="Disordered" evidence="1">
    <location>
        <begin position="89"/>
        <end position="111"/>
    </location>
</feature>